<protein>
    <submittedName>
        <fullName evidence="4">Acyl-CoA synthetase</fullName>
    </submittedName>
</protein>
<dbReference type="Proteomes" id="UP000622604">
    <property type="component" value="Unassembled WGS sequence"/>
</dbReference>
<proteinExistence type="predicted"/>
<dbReference type="GO" id="GO:0005524">
    <property type="term" value="F:ATP binding"/>
    <property type="evidence" value="ECO:0007669"/>
    <property type="project" value="UniProtKB-KW"/>
</dbReference>
<dbReference type="SUPFAM" id="SSF56801">
    <property type="entry name" value="Acetyl-CoA synthetase-like"/>
    <property type="match status" value="1"/>
</dbReference>
<feature type="domain" description="AMP-dependent synthetase/ligase" evidence="3">
    <location>
        <begin position="56"/>
        <end position="435"/>
    </location>
</feature>
<dbReference type="GO" id="GO:0016020">
    <property type="term" value="C:membrane"/>
    <property type="evidence" value="ECO:0007669"/>
    <property type="project" value="TreeGrafter"/>
</dbReference>
<keyword evidence="2" id="KW-0067">ATP-binding</keyword>
<name>A0A8H9LY90_9ALTE</name>
<dbReference type="Pfam" id="PF00501">
    <property type="entry name" value="AMP-binding"/>
    <property type="match status" value="1"/>
</dbReference>
<accession>A0A8H9LY90</accession>
<evidence type="ECO:0000313" key="4">
    <source>
        <dbReference type="EMBL" id="GGZ78761.1"/>
    </source>
</evidence>
<dbReference type="EMBL" id="BMZC01000015">
    <property type="protein sequence ID" value="GGZ78761.1"/>
    <property type="molecule type" value="Genomic_DNA"/>
</dbReference>
<dbReference type="GO" id="GO:0004467">
    <property type="term" value="F:long-chain fatty acid-CoA ligase activity"/>
    <property type="evidence" value="ECO:0007669"/>
    <property type="project" value="TreeGrafter"/>
</dbReference>
<evidence type="ECO:0000256" key="1">
    <source>
        <dbReference type="ARBA" id="ARBA00022741"/>
    </source>
</evidence>
<dbReference type="PANTHER" id="PTHR43272:SF33">
    <property type="entry name" value="AMP-BINDING DOMAIN-CONTAINING PROTEIN-RELATED"/>
    <property type="match status" value="1"/>
</dbReference>
<comment type="caution">
    <text evidence="4">The sequence shown here is derived from an EMBL/GenBank/DDBJ whole genome shotgun (WGS) entry which is preliminary data.</text>
</comment>
<evidence type="ECO:0000259" key="3">
    <source>
        <dbReference type="Pfam" id="PF00501"/>
    </source>
</evidence>
<gene>
    <name evidence="4" type="ORF">GCM10011274_40940</name>
</gene>
<dbReference type="InterPro" id="IPR020845">
    <property type="entry name" value="AMP-binding_CS"/>
</dbReference>
<dbReference type="RefSeq" id="WP_191867075.1">
    <property type="nucleotide sequence ID" value="NZ_BMZC01000015.1"/>
</dbReference>
<dbReference type="InterPro" id="IPR042099">
    <property type="entry name" value="ANL_N_sf"/>
</dbReference>
<organism evidence="4 5">
    <name type="scientific">Paraglaciecola chathamensis</name>
    <dbReference type="NCBI Taxonomy" id="368405"/>
    <lineage>
        <taxon>Bacteria</taxon>
        <taxon>Pseudomonadati</taxon>
        <taxon>Pseudomonadota</taxon>
        <taxon>Gammaproteobacteria</taxon>
        <taxon>Alteromonadales</taxon>
        <taxon>Alteromonadaceae</taxon>
        <taxon>Paraglaciecola</taxon>
    </lineage>
</organism>
<keyword evidence="1" id="KW-0547">Nucleotide-binding</keyword>
<sequence>MQTVDLKNINHVADYPFQDMPYKEPQLEMVEDSDGCIILSSATPLCELEKSIAHMFKKQASAFPSRVWLAEKTHDGNWRECTYGDFDKQSDMIAQWLLEYGLNDTTPMMILSENSISHGLMIMAAMKARVPVASISAPYSLMDQSLQKLKAVEAILQPKVIFAQCGERYKNALQFLNTQGRILVVEDNPSDELIAISDLSTSQNTEAVAASMDKIDDATIAKYMFTSGSTGTPKCVVQTQQILCAQVAGIKSVLKKPDDKEYAPISLQWMPWSHVSAGNIAYHEAIMKGGAIYIDDGKPIPGLFEKTLDNLRSLSTSVFGSAPLGLSWLATALEKDLELQKMFFAKLEAIAYGGSALPDDVARRLQILAIANTGKRIPIISMYGSTETQGVTGTYWPTDLPGVIGLPMPGIEVKLVPCGQKLEVRAKGPTVLDSYYQQEALTRSFFDEQGYFKLGDAARFADPNDRTKGLVFDGRISEDFKLLSGTWVSNLNIKSNLMEVFGRLIRDTVICGENREFVSAFAWLDKQAVEKVLNSEELSIADLFASPAVKQLLLQHLTEYNNNHPGSSNKVRTLMILSTPPSMGLSEINEKGYINRQRVIDNRAHLVEKIYASDDLSGVIFEPVN</sequence>
<evidence type="ECO:0000313" key="5">
    <source>
        <dbReference type="Proteomes" id="UP000622604"/>
    </source>
</evidence>
<dbReference type="Gene3D" id="3.40.50.12780">
    <property type="entry name" value="N-terminal domain of ligase-like"/>
    <property type="match status" value="1"/>
</dbReference>
<dbReference type="PANTHER" id="PTHR43272">
    <property type="entry name" value="LONG-CHAIN-FATTY-ACID--COA LIGASE"/>
    <property type="match status" value="1"/>
</dbReference>
<reference evidence="4" key="1">
    <citation type="journal article" date="2014" name="Int. J. Syst. Evol. Microbiol.">
        <title>Complete genome sequence of Corynebacterium casei LMG S-19264T (=DSM 44701T), isolated from a smear-ripened cheese.</title>
        <authorList>
            <consortium name="US DOE Joint Genome Institute (JGI-PGF)"/>
            <person name="Walter F."/>
            <person name="Albersmeier A."/>
            <person name="Kalinowski J."/>
            <person name="Ruckert C."/>
        </authorList>
    </citation>
    <scope>NUCLEOTIDE SEQUENCE</scope>
    <source>
        <strain evidence="4">KCTC 32337</strain>
    </source>
</reference>
<reference evidence="4" key="2">
    <citation type="submission" date="2020-09" db="EMBL/GenBank/DDBJ databases">
        <authorList>
            <person name="Sun Q."/>
            <person name="Kim S."/>
        </authorList>
    </citation>
    <scope>NUCLEOTIDE SEQUENCE</scope>
    <source>
        <strain evidence="4">KCTC 32337</strain>
    </source>
</reference>
<evidence type="ECO:0000256" key="2">
    <source>
        <dbReference type="ARBA" id="ARBA00022840"/>
    </source>
</evidence>
<dbReference type="InterPro" id="IPR000873">
    <property type="entry name" value="AMP-dep_synth/lig_dom"/>
</dbReference>
<dbReference type="AlphaFoldDB" id="A0A8H9LY90"/>
<dbReference type="PROSITE" id="PS00455">
    <property type="entry name" value="AMP_BINDING"/>
    <property type="match status" value="1"/>
</dbReference>